<evidence type="ECO:0000313" key="3">
    <source>
        <dbReference type="Proteomes" id="UP000237347"/>
    </source>
</evidence>
<feature type="region of interest" description="Disordered" evidence="1">
    <location>
        <begin position="41"/>
        <end position="63"/>
    </location>
</feature>
<name>A0AAW0JUV5_QUESU</name>
<sequence>MANKIKTMLKSLEKIINKAKEFEFASARSINAIPEVIPNRETDSSLEDAEIVGMGDHTNNPTI</sequence>
<protein>
    <submittedName>
        <fullName evidence="2">Uncharacterized protein</fullName>
    </submittedName>
</protein>
<proteinExistence type="predicted"/>
<accession>A0AAW0JUV5</accession>
<keyword evidence="3" id="KW-1185">Reference proteome</keyword>
<gene>
    <name evidence="2" type="ORF">CFP56_028511</name>
</gene>
<evidence type="ECO:0000313" key="2">
    <source>
        <dbReference type="EMBL" id="KAK7830170.1"/>
    </source>
</evidence>
<comment type="caution">
    <text evidence="2">The sequence shown here is derived from an EMBL/GenBank/DDBJ whole genome shotgun (WGS) entry which is preliminary data.</text>
</comment>
<evidence type="ECO:0000256" key="1">
    <source>
        <dbReference type="SAM" id="MobiDB-lite"/>
    </source>
</evidence>
<dbReference type="EMBL" id="PKMF04000467">
    <property type="protein sequence ID" value="KAK7830170.1"/>
    <property type="molecule type" value="Genomic_DNA"/>
</dbReference>
<dbReference type="Proteomes" id="UP000237347">
    <property type="component" value="Unassembled WGS sequence"/>
</dbReference>
<dbReference type="AlphaFoldDB" id="A0AAW0JUV5"/>
<organism evidence="2 3">
    <name type="scientific">Quercus suber</name>
    <name type="common">Cork oak</name>
    <dbReference type="NCBI Taxonomy" id="58331"/>
    <lineage>
        <taxon>Eukaryota</taxon>
        <taxon>Viridiplantae</taxon>
        <taxon>Streptophyta</taxon>
        <taxon>Embryophyta</taxon>
        <taxon>Tracheophyta</taxon>
        <taxon>Spermatophyta</taxon>
        <taxon>Magnoliopsida</taxon>
        <taxon>eudicotyledons</taxon>
        <taxon>Gunneridae</taxon>
        <taxon>Pentapetalae</taxon>
        <taxon>rosids</taxon>
        <taxon>fabids</taxon>
        <taxon>Fagales</taxon>
        <taxon>Fagaceae</taxon>
        <taxon>Quercus</taxon>
    </lineage>
</organism>
<reference evidence="2 3" key="1">
    <citation type="journal article" date="2018" name="Sci. Data">
        <title>The draft genome sequence of cork oak.</title>
        <authorList>
            <person name="Ramos A.M."/>
            <person name="Usie A."/>
            <person name="Barbosa P."/>
            <person name="Barros P.M."/>
            <person name="Capote T."/>
            <person name="Chaves I."/>
            <person name="Simoes F."/>
            <person name="Abreu I."/>
            <person name="Carrasquinho I."/>
            <person name="Faro C."/>
            <person name="Guimaraes J.B."/>
            <person name="Mendonca D."/>
            <person name="Nobrega F."/>
            <person name="Rodrigues L."/>
            <person name="Saibo N.J.M."/>
            <person name="Varela M.C."/>
            <person name="Egas C."/>
            <person name="Matos J."/>
            <person name="Miguel C.M."/>
            <person name="Oliveira M.M."/>
            <person name="Ricardo C.P."/>
            <person name="Goncalves S."/>
        </authorList>
    </citation>
    <scope>NUCLEOTIDE SEQUENCE [LARGE SCALE GENOMIC DNA]</scope>
    <source>
        <strain evidence="3">cv. HL8</strain>
    </source>
</reference>